<proteinExistence type="predicted"/>
<accession>A0A4U5M134</accession>
<dbReference type="Proteomes" id="UP000298663">
    <property type="component" value="Unassembled WGS sequence"/>
</dbReference>
<reference evidence="2 3" key="2">
    <citation type="journal article" date="2019" name="G3 (Bethesda)">
        <title>Hybrid Assembly of the Genome of the Entomopathogenic Nematode Steinernema carpocapsae Identifies the X-Chromosome.</title>
        <authorList>
            <person name="Serra L."/>
            <person name="Macchietto M."/>
            <person name="Macias-Munoz A."/>
            <person name="McGill C.J."/>
            <person name="Rodriguez I.M."/>
            <person name="Rodriguez B."/>
            <person name="Murad R."/>
            <person name="Mortazavi A."/>
        </authorList>
    </citation>
    <scope>NUCLEOTIDE SEQUENCE [LARGE SCALE GENOMIC DNA]</scope>
    <source>
        <strain evidence="2 3">ALL</strain>
    </source>
</reference>
<protein>
    <submittedName>
        <fullName evidence="2">Uncharacterized protein</fullName>
    </submittedName>
</protein>
<gene>
    <name evidence="2" type="ORF">L596_026338</name>
</gene>
<feature type="compositionally biased region" description="Basic and acidic residues" evidence="1">
    <location>
        <begin position="170"/>
        <end position="186"/>
    </location>
</feature>
<reference evidence="2 3" key="1">
    <citation type="journal article" date="2015" name="Genome Biol.">
        <title>Comparative genomics of Steinernema reveals deeply conserved gene regulatory networks.</title>
        <authorList>
            <person name="Dillman A.R."/>
            <person name="Macchietto M."/>
            <person name="Porter C.F."/>
            <person name="Rogers A."/>
            <person name="Williams B."/>
            <person name="Antoshechkin I."/>
            <person name="Lee M.M."/>
            <person name="Goodwin Z."/>
            <person name="Lu X."/>
            <person name="Lewis E.E."/>
            <person name="Goodrich-Blair H."/>
            <person name="Stock S.P."/>
            <person name="Adams B.J."/>
            <person name="Sternberg P.W."/>
            <person name="Mortazavi A."/>
        </authorList>
    </citation>
    <scope>NUCLEOTIDE SEQUENCE [LARGE SCALE GENOMIC DNA]</scope>
    <source>
        <strain evidence="2 3">ALL</strain>
    </source>
</reference>
<keyword evidence="3" id="KW-1185">Reference proteome</keyword>
<dbReference type="AlphaFoldDB" id="A0A4U5M134"/>
<sequence length="293" mass="32994">MGATFQSPKPKRLFTIAEFEKPPLRSELYCSCGISTFPAFLHSCQIPISFLYVLRFAPLRDSHRRTCRFGHSNAAPIARGSVRPGFRAFLSSPPPYTLKRFAPSSKRNLRSKNRLSKANVANPEEPLHSLLDIYSSSEGLNTLSPLCDRFAAARLHPPRHRSMTRARVRVRLETPRRLHPETHEPSAEGEDEGSSPSTERMETRSEKEKKTREGHRKGLGRLIVKARYSHRLEAKAGQTLKTKTQTIHLAWLLNCLPVLGALLGTCGPVFGWFRGSVIGGLWIKIWTYGSKAR</sequence>
<organism evidence="2 3">
    <name type="scientific">Steinernema carpocapsae</name>
    <name type="common">Entomopathogenic nematode</name>
    <dbReference type="NCBI Taxonomy" id="34508"/>
    <lineage>
        <taxon>Eukaryota</taxon>
        <taxon>Metazoa</taxon>
        <taxon>Ecdysozoa</taxon>
        <taxon>Nematoda</taxon>
        <taxon>Chromadorea</taxon>
        <taxon>Rhabditida</taxon>
        <taxon>Tylenchina</taxon>
        <taxon>Panagrolaimomorpha</taxon>
        <taxon>Strongyloidoidea</taxon>
        <taxon>Steinernematidae</taxon>
        <taxon>Steinernema</taxon>
    </lineage>
</organism>
<evidence type="ECO:0000313" key="3">
    <source>
        <dbReference type="Proteomes" id="UP000298663"/>
    </source>
</evidence>
<feature type="compositionally biased region" description="Basic and acidic residues" evidence="1">
    <location>
        <begin position="199"/>
        <end position="211"/>
    </location>
</feature>
<comment type="caution">
    <text evidence="2">The sequence shown here is derived from an EMBL/GenBank/DDBJ whole genome shotgun (WGS) entry which is preliminary data.</text>
</comment>
<evidence type="ECO:0000256" key="1">
    <source>
        <dbReference type="SAM" id="MobiDB-lite"/>
    </source>
</evidence>
<feature type="region of interest" description="Disordered" evidence="1">
    <location>
        <begin position="161"/>
        <end position="216"/>
    </location>
</feature>
<dbReference type="EMBL" id="AZBU02000010">
    <property type="protein sequence ID" value="TKR62360.1"/>
    <property type="molecule type" value="Genomic_DNA"/>
</dbReference>
<evidence type="ECO:0000313" key="2">
    <source>
        <dbReference type="EMBL" id="TKR62360.1"/>
    </source>
</evidence>
<name>A0A4U5M134_STECR</name>